<keyword evidence="3" id="KW-1185">Reference proteome</keyword>
<feature type="region of interest" description="Disordered" evidence="1">
    <location>
        <begin position="1"/>
        <end position="35"/>
    </location>
</feature>
<name>A0AA40CEL3_9PEZI</name>
<reference evidence="2" key="1">
    <citation type="submission" date="2023-06" db="EMBL/GenBank/DDBJ databases">
        <title>Genome-scale phylogeny and comparative genomics of the fungal order Sordariales.</title>
        <authorList>
            <consortium name="Lawrence Berkeley National Laboratory"/>
            <person name="Hensen N."/>
            <person name="Bonometti L."/>
            <person name="Westerberg I."/>
            <person name="Brannstrom I.O."/>
            <person name="Guillou S."/>
            <person name="Cros-Aarteil S."/>
            <person name="Calhoun S."/>
            <person name="Haridas S."/>
            <person name="Kuo A."/>
            <person name="Mondo S."/>
            <person name="Pangilinan J."/>
            <person name="Riley R."/>
            <person name="LaButti K."/>
            <person name="Andreopoulos B."/>
            <person name="Lipzen A."/>
            <person name="Chen C."/>
            <person name="Yanf M."/>
            <person name="Daum C."/>
            <person name="Ng V."/>
            <person name="Clum A."/>
            <person name="Steindorff A."/>
            <person name="Ohm R."/>
            <person name="Martin F."/>
            <person name="Silar P."/>
            <person name="Natvig D."/>
            <person name="Lalanne C."/>
            <person name="Gautier V."/>
            <person name="Ament-velasquez S.L."/>
            <person name="Kruys A."/>
            <person name="Hutchinson M.I."/>
            <person name="Powell A.J."/>
            <person name="Barry K."/>
            <person name="Miller A.N."/>
            <person name="Grigoriev I.V."/>
            <person name="Debuchy R."/>
            <person name="Gladieux P."/>
            <person name="Thoren M.H."/>
            <person name="Johannesson H."/>
        </authorList>
    </citation>
    <scope>NUCLEOTIDE SEQUENCE</scope>
    <source>
        <strain evidence="2">SMH3391-2</strain>
    </source>
</reference>
<gene>
    <name evidence="2" type="ORF">B0T17DRAFT_480761</name>
</gene>
<proteinExistence type="predicted"/>
<dbReference type="EMBL" id="JAULSR010000001">
    <property type="protein sequence ID" value="KAK0634568.1"/>
    <property type="molecule type" value="Genomic_DNA"/>
</dbReference>
<evidence type="ECO:0000256" key="1">
    <source>
        <dbReference type="SAM" id="MobiDB-lite"/>
    </source>
</evidence>
<feature type="compositionally biased region" description="Polar residues" evidence="1">
    <location>
        <begin position="1"/>
        <end position="10"/>
    </location>
</feature>
<evidence type="ECO:0000313" key="2">
    <source>
        <dbReference type="EMBL" id="KAK0634568.1"/>
    </source>
</evidence>
<protein>
    <recommendedName>
        <fullName evidence="4">DUF4440 domain-containing protein</fullName>
    </recommendedName>
</protein>
<dbReference type="Proteomes" id="UP001174934">
    <property type="component" value="Unassembled WGS sequence"/>
</dbReference>
<comment type="caution">
    <text evidence="2">The sequence shown here is derived from an EMBL/GenBank/DDBJ whole genome shotgun (WGS) entry which is preliminary data.</text>
</comment>
<evidence type="ECO:0000313" key="3">
    <source>
        <dbReference type="Proteomes" id="UP001174934"/>
    </source>
</evidence>
<sequence>MPTVLGLTNDSKSKSPKPAMNNISKPGTAKTDKNGERLNTISKRNHAAAKEVETLLWRALCDDPEQTKEYLAEDCIMINPLFNDGSSEPMGRETEPSIEEALENAEPWAAFKFHSDPFVVEIDLMAVATDGGMREIVVTVSSAWKQTAGADWLLCAQHVAYADDD</sequence>
<accession>A0AA40CEL3</accession>
<dbReference type="AlphaFoldDB" id="A0AA40CEL3"/>
<organism evidence="2 3">
    <name type="scientific">Bombardia bombarda</name>
    <dbReference type="NCBI Taxonomy" id="252184"/>
    <lineage>
        <taxon>Eukaryota</taxon>
        <taxon>Fungi</taxon>
        <taxon>Dikarya</taxon>
        <taxon>Ascomycota</taxon>
        <taxon>Pezizomycotina</taxon>
        <taxon>Sordariomycetes</taxon>
        <taxon>Sordariomycetidae</taxon>
        <taxon>Sordariales</taxon>
        <taxon>Lasiosphaeriaceae</taxon>
        <taxon>Bombardia</taxon>
    </lineage>
</organism>
<evidence type="ECO:0008006" key="4">
    <source>
        <dbReference type="Google" id="ProtNLM"/>
    </source>
</evidence>